<dbReference type="InterPro" id="IPR035069">
    <property type="entry name" value="TTHA1013/TTHA0281-like"/>
</dbReference>
<dbReference type="Gene3D" id="3.30.160.250">
    <property type="match status" value="1"/>
</dbReference>
<dbReference type="InterPro" id="IPR031807">
    <property type="entry name" value="HicB-like"/>
</dbReference>
<gene>
    <name evidence="2" type="ORF">H8S54_17415</name>
</gene>
<dbReference type="EMBL" id="JACOOT010000040">
    <property type="protein sequence ID" value="MBC5652824.1"/>
    <property type="molecule type" value="Genomic_DNA"/>
</dbReference>
<evidence type="ECO:0000313" key="2">
    <source>
        <dbReference type="EMBL" id="MBC5652824.1"/>
    </source>
</evidence>
<name>A0A8I0ACI1_9FIRM</name>
<feature type="domain" description="HicB-like antitoxin of toxin-antitoxin system" evidence="1">
    <location>
        <begin position="5"/>
        <end position="78"/>
    </location>
</feature>
<organism evidence="2 3">
    <name type="scientific">Blautia segnis</name>
    <dbReference type="NCBI Taxonomy" id="2763030"/>
    <lineage>
        <taxon>Bacteria</taxon>
        <taxon>Bacillati</taxon>
        <taxon>Bacillota</taxon>
        <taxon>Clostridia</taxon>
        <taxon>Lachnospirales</taxon>
        <taxon>Lachnospiraceae</taxon>
        <taxon>Blautia</taxon>
    </lineage>
</organism>
<sequence length="92" mass="10446">MKFIYPAVFKKTEDGRYKGTFPDLEGCFGEGDTLDEAIENANAAAFDWISVELSEEVPELPPITDPDDMELEEGDVVRNIQVNIRLYEGWDE</sequence>
<protein>
    <submittedName>
        <fullName evidence="2">Type II toxin-antitoxin system HicB family antitoxin</fullName>
    </submittedName>
</protein>
<reference evidence="2 3" key="1">
    <citation type="submission" date="2020-08" db="EMBL/GenBank/DDBJ databases">
        <title>Genome public.</title>
        <authorList>
            <person name="Liu C."/>
            <person name="Sun Q."/>
        </authorList>
    </citation>
    <scope>NUCLEOTIDE SEQUENCE [LARGE SCALE GENOMIC DNA]</scope>
    <source>
        <strain evidence="2 3">BX17</strain>
    </source>
</reference>
<keyword evidence="3" id="KW-1185">Reference proteome</keyword>
<dbReference type="Pfam" id="PF15919">
    <property type="entry name" value="HicB_lk_antitox"/>
    <property type="match status" value="1"/>
</dbReference>
<evidence type="ECO:0000259" key="1">
    <source>
        <dbReference type="Pfam" id="PF15919"/>
    </source>
</evidence>
<dbReference type="Proteomes" id="UP000652847">
    <property type="component" value="Unassembled WGS sequence"/>
</dbReference>
<dbReference type="SUPFAM" id="SSF143100">
    <property type="entry name" value="TTHA1013/TTHA0281-like"/>
    <property type="match status" value="1"/>
</dbReference>
<accession>A0A8I0ACI1</accession>
<dbReference type="AlphaFoldDB" id="A0A8I0ACI1"/>
<proteinExistence type="predicted"/>
<evidence type="ECO:0000313" key="3">
    <source>
        <dbReference type="Proteomes" id="UP000652847"/>
    </source>
</evidence>
<comment type="caution">
    <text evidence="2">The sequence shown here is derived from an EMBL/GenBank/DDBJ whole genome shotgun (WGS) entry which is preliminary data.</text>
</comment>